<dbReference type="WBParaSite" id="Pan_g103.t1">
    <property type="protein sequence ID" value="Pan_g103.t1"/>
    <property type="gene ID" value="Pan_g103"/>
</dbReference>
<accession>A0A7E4UMQ6</accession>
<name>A0A7E4UMQ6_PANRE</name>
<evidence type="ECO:0000313" key="2">
    <source>
        <dbReference type="WBParaSite" id="Pan_g103.t1"/>
    </source>
</evidence>
<reference evidence="1" key="1">
    <citation type="journal article" date="2013" name="Genetics">
        <title>The draft genome and transcriptome of Panagrellus redivivus are shaped by the harsh demands of a free-living lifestyle.</title>
        <authorList>
            <person name="Srinivasan J."/>
            <person name="Dillman A.R."/>
            <person name="Macchietto M.G."/>
            <person name="Heikkinen L."/>
            <person name="Lakso M."/>
            <person name="Fracchia K.M."/>
            <person name="Antoshechkin I."/>
            <person name="Mortazavi A."/>
            <person name="Wong G."/>
            <person name="Sternberg P.W."/>
        </authorList>
    </citation>
    <scope>NUCLEOTIDE SEQUENCE [LARGE SCALE GENOMIC DNA]</scope>
    <source>
        <strain evidence="1">MT8872</strain>
    </source>
</reference>
<keyword evidence="1" id="KW-1185">Reference proteome</keyword>
<dbReference type="AlphaFoldDB" id="A0A7E4UMQ6"/>
<reference evidence="2" key="2">
    <citation type="submission" date="2020-10" db="UniProtKB">
        <authorList>
            <consortium name="WormBaseParasite"/>
        </authorList>
    </citation>
    <scope>IDENTIFICATION</scope>
</reference>
<organism evidence="1 2">
    <name type="scientific">Panagrellus redivivus</name>
    <name type="common">Microworm</name>
    <dbReference type="NCBI Taxonomy" id="6233"/>
    <lineage>
        <taxon>Eukaryota</taxon>
        <taxon>Metazoa</taxon>
        <taxon>Ecdysozoa</taxon>
        <taxon>Nematoda</taxon>
        <taxon>Chromadorea</taxon>
        <taxon>Rhabditida</taxon>
        <taxon>Tylenchina</taxon>
        <taxon>Panagrolaimomorpha</taxon>
        <taxon>Panagrolaimoidea</taxon>
        <taxon>Panagrolaimidae</taxon>
        <taxon>Panagrellus</taxon>
    </lineage>
</organism>
<evidence type="ECO:0000313" key="1">
    <source>
        <dbReference type="Proteomes" id="UP000492821"/>
    </source>
</evidence>
<protein>
    <submittedName>
        <fullName evidence="2">LETM1 domain-containing protein</fullName>
    </submittedName>
</protein>
<sequence>MALLLAKNVDTGLFLSSDRANAEDELEATQLLRRWENESPQDIVQRRFLLLRAFRSVLRVTVPILLHRQFPDFRSKIHLFA</sequence>
<proteinExistence type="predicted"/>
<dbReference type="Proteomes" id="UP000492821">
    <property type="component" value="Unassembled WGS sequence"/>
</dbReference>